<proteinExistence type="inferred from homology"/>
<dbReference type="SUPFAM" id="SSF51735">
    <property type="entry name" value="NAD(P)-binding Rossmann-fold domains"/>
    <property type="match status" value="1"/>
</dbReference>
<name>A0ABW2QPI5_9BURK</name>
<organism evidence="4 5">
    <name type="scientific">Hydrogenophaga atypica</name>
    <dbReference type="NCBI Taxonomy" id="249409"/>
    <lineage>
        <taxon>Bacteria</taxon>
        <taxon>Pseudomonadati</taxon>
        <taxon>Pseudomonadota</taxon>
        <taxon>Betaproteobacteria</taxon>
        <taxon>Burkholderiales</taxon>
        <taxon>Comamonadaceae</taxon>
        <taxon>Hydrogenophaga</taxon>
    </lineage>
</organism>
<dbReference type="InterPro" id="IPR036291">
    <property type="entry name" value="NAD(P)-bd_dom_sf"/>
</dbReference>
<dbReference type="EMBL" id="JBHTCA010000029">
    <property type="protein sequence ID" value="MFC7411324.1"/>
    <property type="molecule type" value="Genomic_DNA"/>
</dbReference>
<evidence type="ECO:0000256" key="1">
    <source>
        <dbReference type="ARBA" id="ARBA00006484"/>
    </source>
</evidence>
<reference evidence="5" key="1">
    <citation type="journal article" date="2019" name="Int. J. Syst. Evol. Microbiol.">
        <title>The Global Catalogue of Microorganisms (GCM) 10K type strain sequencing project: providing services to taxonomists for standard genome sequencing and annotation.</title>
        <authorList>
            <consortium name="The Broad Institute Genomics Platform"/>
            <consortium name="The Broad Institute Genome Sequencing Center for Infectious Disease"/>
            <person name="Wu L."/>
            <person name="Ma J."/>
        </authorList>
    </citation>
    <scope>NUCLEOTIDE SEQUENCE [LARGE SCALE GENOMIC DNA]</scope>
    <source>
        <strain evidence="5">CGMCC 1.12371</strain>
    </source>
</reference>
<protein>
    <submittedName>
        <fullName evidence="4">3-ketoacyl-ACP reductase</fullName>
    </submittedName>
</protein>
<evidence type="ECO:0000259" key="3">
    <source>
        <dbReference type="SMART" id="SM00822"/>
    </source>
</evidence>
<keyword evidence="2" id="KW-0560">Oxidoreductase</keyword>
<accession>A0ABW2QPI5</accession>
<dbReference type="SMART" id="SM00822">
    <property type="entry name" value="PKS_KR"/>
    <property type="match status" value="1"/>
</dbReference>
<gene>
    <name evidence="4" type="ORF">ACFQPB_20870</name>
</gene>
<evidence type="ECO:0000256" key="2">
    <source>
        <dbReference type="ARBA" id="ARBA00023002"/>
    </source>
</evidence>
<dbReference type="Pfam" id="PF13561">
    <property type="entry name" value="adh_short_C2"/>
    <property type="match status" value="1"/>
</dbReference>
<evidence type="ECO:0000313" key="4">
    <source>
        <dbReference type="EMBL" id="MFC7411324.1"/>
    </source>
</evidence>
<dbReference type="NCBIfam" id="NF009386">
    <property type="entry name" value="PRK12745.1"/>
    <property type="match status" value="1"/>
</dbReference>
<dbReference type="RefSeq" id="WP_382227583.1">
    <property type="nucleotide sequence ID" value="NZ_JBHTCA010000029.1"/>
</dbReference>
<dbReference type="InterPro" id="IPR057326">
    <property type="entry name" value="KR_dom"/>
</dbReference>
<sequence>MPTPPTTPSPSTPRPVAIVTGGLRGIGLATARQLARDGFDLAVIDLAPPGPDCEAVLASLAEHGGRARYHPLDIADLARHDDTLAQIEHDLGPLCCLVNNAGIAARPLTDLLELAPAAFDRSLDVNLRGSFFLTQAFARRLLAMPVDPALCRSIVFVTSIAAEMASTDRAQYCVSKAALSMTARLFAARLAPHGVAVHEVRPGFIQTDMTASAGSATIDQWIAEGRVPMPRWGKPEDVGLAISTLASGRMPYITGQPFWIAGGLNIARAT</sequence>
<evidence type="ECO:0000313" key="5">
    <source>
        <dbReference type="Proteomes" id="UP001596501"/>
    </source>
</evidence>
<dbReference type="InterPro" id="IPR002347">
    <property type="entry name" value="SDR_fam"/>
</dbReference>
<keyword evidence="5" id="KW-1185">Reference proteome</keyword>
<dbReference type="PANTHER" id="PTHR42760:SF133">
    <property type="entry name" value="3-OXOACYL-[ACYL-CARRIER-PROTEIN] REDUCTASE"/>
    <property type="match status" value="1"/>
</dbReference>
<dbReference type="PRINTS" id="PR00081">
    <property type="entry name" value="GDHRDH"/>
</dbReference>
<dbReference type="PANTHER" id="PTHR42760">
    <property type="entry name" value="SHORT-CHAIN DEHYDROGENASES/REDUCTASES FAMILY MEMBER"/>
    <property type="match status" value="1"/>
</dbReference>
<comment type="similarity">
    <text evidence="1">Belongs to the short-chain dehydrogenases/reductases (SDR) family.</text>
</comment>
<dbReference type="Proteomes" id="UP001596501">
    <property type="component" value="Unassembled WGS sequence"/>
</dbReference>
<dbReference type="Gene3D" id="3.40.50.720">
    <property type="entry name" value="NAD(P)-binding Rossmann-like Domain"/>
    <property type="match status" value="1"/>
</dbReference>
<comment type="caution">
    <text evidence="4">The sequence shown here is derived from an EMBL/GenBank/DDBJ whole genome shotgun (WGS) entry which is preliminary data.</text>
</comment>
<feature type="domain" description="Ketoreductase" evidence="3">
    <location>
        <begin position="15"/>
        <end position="201"/>
    </location>
</feature>